<sequence>MVADLLAGDNSIRLVHRGAADQFGRGFARPREGAGRVAQSKSSLSQFFGRL</sequence>
<gene>
    <name evidence="2" type="ORF">BJ959_000573</name>
</gene>
<keyword evidence="3" id="KW-1185">Reference proteome</keyword>
<comment type="caution">
    <text evidence="2">The sequence shown here is derived from an EMBL/GenBank/DDBJ whole genome shotgun (WGS) entry which is preliminary data.</text>
</comment>
<organism evidence="2 3">
    <name type="scientific">Microcella frigidaquae</name>
    <dbReference type="NCBI Taxonomy" id="424758"/>
    <lineage>
        <taxon>Bacteria</taxon>
        <taxon>Bacillati</taxon>
        <taxon>Actinomycetota</taxon>
        <taxon>Actinomycetes</taxon>
        <taxon>Micrococcales</taxon>
        <taxon>Microbacteriaceae</taxon>
        <taxon>Microcella</taxon>
    </lineage>
</organism>
<feature type="region of interest" description="Disordered" evidence="1">
    <location>
        <begin position="31"/>
        <end position="51"/>
    </location>
</feature>
<proteinExistence type="predicted"/>
<dbReference type="AlphaFoldDB" id="A0A840XJP5"/>
<dbReference type="EMBL" id="JACHBS010000001">
    <property type="protein sequence ID" value="MBB5617077.1"/>
    <property type="molecule type" value="Genomic_DNA"/>
</dbReference>
<reference evidence="2 3" key="1">
    <citation type="submission" date="2020-08" db="EMBL/GenBank/DDBJ databases">
        <title>Sequencing the genomes of 1000 actinobacteria strains.</title>
        <authorList>
            <person name="Klenk H.-P."/>
        </authorList>
    </citation>
    <scope>NUCLEOTIDE SEQUENCE [LARGE SCALE GENOMIC DNA]</scope>
    <source>
        <strain evidence="2 3">DSM 23889</strain>
    </source>
</reference>
<name>A0A840XJP5_9MICO</name>
<accession>A0A840XJP5</accession>
<evidence type="ECO:0000313" key="3">
    <source>
        <dbReference type="Proteomes" id="UP000552883"/>
    </source>
</evidence>
<dbReference type="Proteomes" id="UP000552883">
    <property type="component" value="Unassembled WGS sequence"/>
</dbReference>
<evidence type="ECO:0000256" key="1">
    <source>
        <dbReference type="SAM" id="MobiDB-lite"/>
    </source>
</evidence>
<protein>
    <submittedName>
        <fullName evidence="2">Uncharacterized protein</fullName>
    </submittedName>
</protein>
<evidence type="ECO:0000313" key="2">
    <source>
        <dbReference type="EMBL" id="MBB5617077.1"/>
    </source>
</evidence>
<feature type="compositionally biased region" description="Polar residues" evidence="1">
    <location>
        <begin position="39"/>
        <end position="51"/>
    </location>
</feature>